<proteinExistence type="predicted"/>
<evidence type="ECO:0000313" key="1">
    <source>
        <dbReference type="EMBL" id="AGK75128.1"/>
    </source>
</evidence>
<dbReference type="EMBL" id="CP005080">
    <property type="protein sequence ID" value="AGK75128.1"/>
    <property type="molecule type" value="Genomic_DNA"/>
</dbReference>
<reference evidence="1 2" key="1">
    <citation type="submission" date="2013-04" db="EMBL/GenBank/DDBJ databases">
        <title>Complete genome sequence of Streptomyces fulvissimus.</title>
        <authorList>
            <person name="Myronovskyi M."/>
            <person name="Tokovenko B."/>
            <person name="Manderscheid N."/>
            <person name="Petzke L."/>
            <person name="Luzhetskyy A."/>
        </authorList>
    </citation>
    <scope>NUCLEOTIDE SEQUENCE [LARGE SCALE GENOMIC DNA]</scope>
    <source>
        <strain evidence="1 2">DSM 40593</strain>
    </source>
</reference>
<sequence length="86" mass="9084">MRLTGHAIGLYLSGQKSGMSDSSISITVQLHGGPLDGQTTPVTLTDEDPWVALPNDGCAFPGGSSIYAPDTNGRWVWQDDQPAQTP</sequence>
<accession>N0CNH4</accession>
<evidence type="ECO:0000313" key="2">
    <source>
        <dbReference type="Proteomes" id="UP000013304"/>
    </source>
</evidence>
<dbReference type="eggNOG" id="ENOG5031W6C">
    <property type="taxonomic scope" value="Bacteria"/>
</dbReference>
<protein>
    <submittedName>
        <fullName evidence="1">Uncharacterized protein</fullName>
    </submittedName>
</protein>
<name>N0CNH4_STRMI</name>
<dbReference type="Proteomes" id="UP000013304">
    <property type="component" value="Chromosome"/>
</dbReference>
<dbReference type="HOGENOM" id="CLU_191582_0_0_11"/>
<gene>
    <name evidence="1" type="ORF">SFUL_144</name>
</gene>
<dbReference type="KEGG" id="sfi:SFUL_144"/>
<dbReference type="AlphaFoldDB" id="N0CNH4"/>
<organism evidence="1 2">
    <name type="scientific">Streptomyces microflavus DSM 40593</name>
    <dbReference type="NCBI Taxonomy" id="1303692"/>
    <lineage>
        <taxon>Bacteria</taxon>
        <taxon>Bacillati</taxon>
        <taxon>Actinomycetota</taxon>
        <taxon>Actinomycetes</taxon>
        <taxon>Kitasatosporales</taxon>
        <taxon>Streptomycetaceae</taxon>
        <taxon>Streptomyces</taxon>
    </lineage>
</organism>